<evidence type="ECO:0000313" key="2">
    <source>
        <dbReference type="EMBL" id="SFF74492.1"/>
    </source>
</evidence>
<dbReference type="PANTHER" id="PTHR43798">
    <property type="entry name" value="MONOACYLGLYCEROL LIPASE"/>
    <property type="match status" value="1"/>
</dbReference>
<dbReference type="Gene3D" id="3.40.50.1820">
    <property type="entry name" value="alpha/beta hydrolase"/>
    <property type="match status" value="1"/>
</dbReference>
<dbReference type="InterPro" id="IPR050266">
    <property type="entry name" value="AB_hydrolase_sf"/>
</dbReference>
<accession>A0A1I2L568</accession>
<dbReference type="InterPro" id="IPR026968">
    <property type="entry name" value="PcaD/CatD"/>
</dbReference>
<dbReference type="PROSITE" id="PS01151">
    <property type="entry name" value="FIMBRIAL_USHER"/>
    <property type="match status" value="1"/>
</dbReference>
<dbReference type="NCBIfam" id="TIGR02427">
    <property type="entry name" value="protocat_pcaD"/>
    <property type="match status" value="1"/>
</dbReference>
<dbReference type="PRINTS" id="PR00111">
    <property type="entry name" value="ABHYDROLASE"/>
</dbReference>
<organism evidence="2 3">
    <name type="scientific">Blastococcus tunisiensis</name>
    <dbReference type="NCBI Taxonomy" id="1798228"/>
    <lineage>
        <taxon>Bacteria</taxon>
        <taxon>Bacillati</taxon>
        <taxon>Actinomycetota</taxon>
        <taxon>Actinomycetes</taxon>
        <taxon>Geodermatophilales</taxon>
        <taxon>Geodermatophilaceae</taxon>
        <taxon>Blastococcus</taxon>
    </lineage>
</organism>
<dbReference type="GO" id="GO:0042952">
    <property type="term" value="P:beta-ketoadipate pathway"/>
    <property type="evidence" value="ECO:0007669"/>
    <property type="project" value="InterPro"/>
</dbReference>
<sequence>MTAVEVSWSEAGPADAPVVVLSNSLGASRAMWDPQVPALAERFRVITYDTRGHGASPVPPGPYSLDDLVDDVLALLDRLGVERAHLAGLSLGGMIGMRLAAREPGRLDRLALLCTSALLGPRQNWLDRARTARSEGTASLAPVVVSRWFTPGFAATDPATVDRMQAMIAAQPGEGYAGCCEAIADMDLLADLPSISAPTLVISAREDPATPPEHQQAIAEGIPGAELLTVSPGAHLANVEQPLRVTGALLEHFDGGTR</sequence>
<reference evidence="3" key="1">
    <citation type="submission" date="2016-10" db="EMBL/GenBank/DDBJ databases">
        <authorList>
            <person name="Varghese N."/>
            <person name="Submissions S."/>
        </authorList>
    </citation>
    <scope>NUCLEOTIDE SEQUENCE [LARGE SCALE GENOMIC DNA]</scope>
    <source>
        <strain evidence="3">DSM 46838</strain>
    </source>
</reference>
<dbReference type="Pfam" id="PF00561">
    <property type="entry name" value="Abhydrolase_1"/>
    <property type="match status" value="1"/>
</dbReference>
<dbReference type="Proteomes" id="UP000198589">
    <property type="component" value="Unassembled WGS sequence"/>
</dbReference>
<dbReference type="InterPro" id="IPR018030">
    <property type="entry name" value="Fimbrial_membr_usher_CS"/>
</dbReference>
<dbReference type="STRING" id="1798228.SAMN05216574_12542"/>
<dbReference type="AlphaFoldDB" id="A0A1I2L568"/>
<dbReference type="RefSeq" id="WP_092203199.1">
    <property type="nucleotide sequence ID" value="NZ_FOND01000025.1"/>
</dbReference>
<name>A0A1I2L568_9ACTN</name>
<proteinExistence type="predicted"/>
<protein>
    <submittedName>
        <fullName evidence="2">3-oxoadipate enol-lactonase</fullName>
    </submittedName>
</protein>
<dbReference type="InterPro" id="IPR000073">
    <property type="entry name" value="AB_hydrolase_1"/>
</dbReference>
<dbReference type="InterPro" id="IPR029058">
    <property type="entry name" value="AB_hydrolase_fold"/>
</dbReference>
<dbReference type="SUPFAM" id="SSF53474">
    <property type="entry name" value="alpha/beta-Hydrolases"/>
    <property type="match status" value="1"/>
</dbReference>
<dbReference type="EMBL" id="FOND01000025">
    <property type="protein sequence ID" value="SFF74492.1"/>
    <property type="molecule type" value="Genomic_DNA"/>
</dbReference>
<evidence type="ECO:0000259" key="1">
    <source>
        <dbReference type="Pfam" id="PF00561"/>
    </source>
</evidence>
<dbReference type="PANTHER" id="PTHR43798:SF29">
    <property type="entry name" value="AB HYDROLASE-1 DOMAIN-CONTAINING PROTEIN"/>
    <property type="match status" value="1"/>
</dbReference>
<dbReference type="GO" id="GO:0047570">
    <property type="term" value="F:3-oxoadipate enol-lactonase activity"/>
    <property type="evidence" value="ECO:0007669"/>
    <property type="project" value="InterPro"/>
</dbReference>
<gene>
    <name evidence="2" type="ORF">SAMN05216574_12542</name>
</gene>
<evidence type="ECO:0000313" key="3">
    <source>
        <dbReference type="Proteomes" id="UP000198589"/>
    </source>
</evidence>
<keyword evidence="3" id="KW-1185">Reference proteome</keyword>
<feature type="domain" description="AB hydrolase-1" evidence="1">
    <location>
        <begin position="17"/>
        <end position="241"/>
    </location>
</feature>
<dbReference type="OrthoDB" id="9802489at2"/>